<dbReference type="PANTHER" id="PTHR34947:SF3">
    <property type="entry name" value="TRANSMEMBRANE PROTEIN"/>
    <property type="match status" value="1"/>
</dbReference>
<sequence>MGYFKFLLSFSVLSVLFSVLPLLNLHSLKPLFPMQFFGYTVDKSYIFLLCNSLLVFIAINSAPINQSDQNSNENISHSEFNVSYTAAPIADEHPVETESPEEEQEQEQEQQEAEEQEEEESLVTLEAENVLPDTNEDDEEENALMFIVEDEHEECGDETEELNKKCEDFIKKMKAAFCSESEPIADGSFYFGYQKSLVVVN</sequence>
<feature type="compositionally biased region" description="Acidic residues" evidence="1">
    <location>
        <begin position="98"/>
        <end position="121"/>
    </location>
</feature>
<dbReference type="OMA" id="ELRINHM"/>
<organism evidence="3">
    <name type="scientific">Lotus japonicus</name>
    <name type="common">Lotus corniculatus var. japonicus</name>
    <dbReference type="NCBI Taxonomy" id="34305"/>
    <lineage>
        <taxon>Eukaryota</taxon>
        <taxon>Viridiplantae</taxon>
        <taxon>Streptophyta</taxon>
        <taxon>Embryophyta</taxon>
        <taxon>Tracheophyta</taxon>
        <taxon>Spermatophyta</taxon>
        <taxon>Magnoliopsida</taxon>
        <taxon>eudicotyledons</taxon>
        <taxon>Gunneridae</taxon>
        <taxon>Pentapetalae</taxon>
        <taxon>rosids</taxon>
        <taxon>fabids</taxon>
        <taxon>Fabales</taxon>
        <taxon>Fabaceae</taxon>
        <taxon>Papilionoideae</taxon>
        <taxon>50 kb inversion clade</taxon>
        <taxon>NPAAA clade</taxon>
        <taxon>Hologalegina</taxon>
        <taxon>robinioid clade</taxon>
        <taxon>Loteae</taxon>
        <taxon>Lotus</taxon>
    </lineage>
</organism>
<evidence type="ECO:0000256" key="2">
    <source>
        <dbReference type="SAM" id="Phobius"/>
    </source>
</evidence>
<feature type="region of interest" description="Disordered" evidence="1">
    <location>
        <begin position="92"/>
        <end position="138"/>
    </location>
</feature>
<dbReference type="AlphaFoldDB" id="I3T3V7"/>
<evidence type="ECO:0008006" key="4">
    <source>
        <dbReference type="Google" id="ProtNLM"/>
    </source>
</evidence>
<feature type="transmembrane region" description="Helical" evidence="2">
    <location>
        <begin position="6"/>
        <end position="25"/>
    </location>
</feature>
<dbReference type="KEGG" id="lja:130732868"/>
<proteinExistence type="evidence at transcript level"/>
<dbReference type="OrthoDB" id="1727102at2759"/>
<name>I3T3V7_LOTJA</name>
<dbReference type="RefSeq" id="XP_057440851.1">
    <property type="nucleotide sequence ID" value="XM_057584868.1"/>
</dbReference>
<protein>
    <recommendedName>
        <fullName evidence="4">DUF4408 domain-containing protein</fullName>
    </recommendedName>
</protein>
<reference evidence="3" key="1">
    <citation type="submission" date="2012-05" db="EMBL/GenBank/DDBJ databases">
        <authorList>
            <person name="Krishnakumar V."/>
            <person name="Cheung F."/>
            <person name="Xiao Y."/>
            <person name="Chan A."/>
            <person name="Moskal W.A."/>
            <person name="Town C.D."/>
        </authorList>
    </citation>
    <scope>NUCLEOTIDE SEQUENCE</scope>
</reference>
<keyword evidence="2" id="KW-0812">Transmembrane</keyword>
<dbReference type="PANTHER" id="PTHR34947">
    <property type="entry name" value="TRANSMEMBRANE PROTEIN"/>
    <property type="match status" value="1"/>
</dbReference>
<dbReference type="EMBL" id="BT147405">
    <property type="protein sequence ID" value="AFK47199.1"/>
    <property type="molecule type" value="mRNA"/>
</dbReference>
<accession>I3T3V7</accession>
<evidence type="ECO:0000256" key="1">
    <source>
        <dbReference type="SAM" id="MobiDB-lite"/>
    </source>
</evidence>
<keyword evidence="2" id="KW-0472">Membrane</keyword>
<evidence type="ECO:0000313" key="3">
    <source>
        <dbReference type="EMBL" id="AFK47199.1"/>
    </source>
</evidence>
<dbReference type="GeneID" id="130732868"/>
<feature type="transmembrane region" description="Helical" evidence="2">
    <location>
        <begin position="45"/>
        <end position="64"/>
    </location>
</feature>
<keyword evidence="2" id="KW-1133">Transmembrane helix</keyword>